<evidence type="ECO:0000256" key="5">
    <source>
        <dbReference type="SAM" id="Phobius"/>
    </source>
</evidence>
<evidence type="ECO:0000313" key="7">
    <source>
        <dbReference type="WBParaSite" id="Hba_05918"/>
    </source>
</evidence>
<dbReference type="SUPFAM" id="SSF103473">
    <property type="entry name" value="MFS general substrate transporter"/>
    <property type="match status" value="1"/>
</dbReference>
<organism evidence="6 7">
    <name type="scientific">Heterorhabditis bacteriophora</name>
    <name type="common">Entomopathogenic nematode worm</name>
    <dbReference type="NCBI Taxonomy" id="37862"/>
    <lineage>
        <taxon>Eukaryota</taxon>
        <taxon>Metazoa</taxon>
        <taxon>Ecdysozoa</taxon>
        <taxon>Nematoda</taxon>
        <taxon>Chromadorea</taxon>
        <taxon>Rhabditida</taxon>
        <taxon>Rhabditina</taxon>
        <taxon>Rhabditomorpha</taxon>
        <taxon>Strongyloidea</taxon>
        <taxon>Heterorhabditidae</taxon>
        <taxon>Heterorhabditis</taxon>
    </lineage>
</organism>
<feature type="transmembrane region" description="Helical" evidence="5">
    <location>
        <begin position="12"/>
        <end position="38"/>
    </location>
</feature>
<evidence type="ECO:0000256" key="2">
    <source>
        <dbReference type="ARBA" id="ARBA00022692"/>
    </source>
</evidence>
<sequence>MSTDYKVYQRRWLYLFVACLVNFSNGNTWISYAAITFYTNDFYGNNNATLLFNIIFMALSIPVGFLACWWTDRFGLRSATGCCAFRLHQVVSVSIRDFFSHYTLFNNFFFSHLLYRRFNLHSLHNLGGGVGLFNVLYNNLQPALCVKGYFPTFNGLMGTLLIMSGLIGSAITGIYVDKTGKFEQTMKISFLCAGLAACSLAISINYENVAWWIIISIFFFGVFAFAIYPIGLEMGVECTFPVPEATSTGLIIMMG</sequence>
<evidence type="ECO:0000256" key="1">
    <source>
        <dbReference type="ARBA" id="ARBA00004141"/>
    </source>
</evidence>
<dbReference type="GO" id="GO:0016020">
    <property type="term" value="C:membrane"/>
    <property type="evidence" value="ECO:0007669"/>
    <property type="project" value="UniProtKB-SubCell"/>
</dbReference>
<keyword evidence="6" id="KW-1185">Reference proteome</keyword>
<protein>
    <submittedName>
        <fullName evidence="7">MFS domain-containing protein</fullName>
    </submittedName>
</protein>
<feature type="transmembrane region" description="Helical" evidence="5">
    <location>
        <begin position="50"/>
        <end position="70"/>
    </location>
</feature>
<dbReference type="PANTHER" id="PTHR10924">
    <property type="entry name" value="MAJOR FACILITATOR SUPERFAMILY PROTEIN-RELATED"/>
    <property type="match status" value="1"/>
</dbReference>
<feature type="transmembrane region" description="Helical" evidence="5">
    <location>
        <begin position="157"/>
        <end position="176"/>
    </location>
</feature>
<feature type="transmembrane region" description="Helical" evidence="5">
    <location>
        <begin position="188"/>
        <end position="204"/>
    </location>
</feature>
<keyword evidence="3 5" id="KW-1133">Transmembrane helix</keyword>
<dbReference type="AlphaFoldDB" id="A0A1I7WLA0"/>
<comment type="subcellular location">
    <subcellularLocation>
        <location evidence="1">Membrane</location>
        <topology evidence="1">Multi-pass membrane protein</topology>
    </subcellularLocation>
</comment>
<dbReference type="InterPro" id="IPR049680">
    <property type="entry name" value="FLVCR1-2_SLC49-like"/>
</dbReference>
<name>A0A1I7WLA0_HETBA</name>
<keyword evidence="4 5" id="KW-0472">Membrane</keyword>
<evidence type="ECO:0000313" key="6">
    <source>
        <dbReference type="Proteomes" id="UP000095283"/>
    </source>
</evidence>
<feature type="transmembrane region" description="Helical" evidence="5">
    <location>
        <begin position="118"/>
        <end position="137"/>
    </location>
</feature>
<reference evidence="7" key="1">
    <citation type="submission" date="2016-11" db="UniProtKB">
        <authorList>
            <consortium name="WormBaseParasite"/>
        </authorList>
    </citation>
    <scope>IDENTIFICATION</scope>
</reference>
<evidence type="ECO:0000256" key="4">
    <source>
        <dbReference type="ARBA" id="ARBA00023136"/>
    </source>
</evidence>
<keyword evidence="2 5" id="KW-0812">Transmembrane</keyword>
<dbReference type="WBParaSite" id="Hba_05918">
    <property type="protein sequence ID" value="Hba_05918"/>
    <property type="gene ID" value="Hba_05918"/>
</dbReference>
<feature type="transmembrane region" description="Helical" evidence="5">
    <location>
        <begin position="210"/>
        <end position="230"/>
    </location>
</feature>
<dbReference type="Proteomes" id="UP000095283">
    <property type="component" value="Unplaced"/>
</dbReference>
<dbReference type="PANTHER" id="PTHR10924:SF30">
    <property type="entry name" value="MFS DOMAIN-CONTAINING PROTEIN"/>
    <property type="match status" value="1"/>
</dbReference>
<dbReference type="InterPro" id="IPR036259">
    <property type="entry name" value="MFS_trans_sf"/>
</dbReference>
<evidence type="ECO:0000256" key="3">
    <source>
        <dbReference type="ARBA" id="ARBA00022989"/>
    </source>
</evidence>
<proteinExistence type="predicted"/>
<accession>A0A1I7WLA0</accession>